<evidence type="ECO:0008006" key="5">
    <source>
        <dbReference type="Google" id="ProtNLM"/>
    </source>
</evidence>
<evidence type="ECO:0000259" key="2">
    <source>
        <dbReference type="Pfam" id="PF13439"/>
    </source>
</evidence>
<dbReference type="Gene3D" id="3.40.50.2000">
    <property type="entry name" value="Glycogen Phosphorylase B"/>
    <property type="match status" value="2"/>
</dbReference>
<sequence length="384" mass="43058">MDERTLPHLRVAVIHYWLTGMRGGEKVVEALCRIFPQADIYTHVVRPEALSETITSHPIHTTFIQKLPGSVRHYQKYLPLMPLALEQLDLRGYDLVISSESGPAKGVITRADTPHICYCHSPMRYLWDFYQDYLESAGAVTRLLMRPLFHRLRLWDYASAQRVDHVIANSRTVARRVKRWWGKEAAVIHPPVDISRFSSPHMAGLQNVPGTPEPGSYYLCLSELVSYKRVELAVEACTRTGRRLVVAGDGPERKRLESIAGPTVSFVGRVDNAALPALYAGCKAFLFPGEEDFGITPLEAMAAGRPVIAYGRGGVLDSVADGETGIFFERQTADALTEALDAYEASTEQTWVHDKLKRQAESFSEEIFRKKMIAFIADVLENKV</sequence>
<dbReference type="GeneID" id="78085816"/>
<evidence type="ECO:0000313" key="3">
    <source>
        <dbReference type="EMBL" id="EFV45498.1"/>
    </source>
</evidence>
<organism evidence="3 4">
    <name type="scientific">Bilophila wadsworthia (strain 3_1_6)</name>
    <dbReference type="NCBI Taxonomy" id="563192"/>
    <lineage>
        <taxon>Bacteria</taxon>
        <taxon>Pseudomonadati</taxon>
        <taxon>Thermodesulfobacteriota</taxon>
        <taxon>Desulfovibrionia</taxon>
        <taxon>Desulfovibrionales</taxon>
        <taxon>Desulfovibrionaceae</taxon>
        <taxon>Bilophila</taxon>
    </lineage>
</organism>
<feature type="domain" description="Glycosyltransferase subfamily 4-like N-terminal" evidence="2">
    <location>
        <begin position="22"/>
        <end position="196"/>
    </location>
</feature>
<evidence type="ECO:0000313" key="4">
    <source>
        <dbReference type="Proteomes" id="UP000006034"/>
    </source>
</evidence>
<dbReference type="InterPro" id="IPR001296">
    <property type="entry name" value="Glyco_trans_1"/>
</dbReference>
<dbReference type="AlphaFoldDB" id="E5Y3B3"/>
<reference evidence="3 4" key="2">
    <citation type="submission" date="2013-04" db="EMBL/GenBank/DDBJ databases">
        <title>The Genome Sequence of Bilophila wadsworthia 3_1_6.</title>
        <authorList>
            <consortium name="The Broad Institute Genomics Platform"/>
            <person name="Earl A."/>
            <person name="Ward D."/>
            <person name="Feldgarden M."/>
            <person name="Gevers D."/>
            <person name="Sibley C."/>
            <person name="Strauss J."/>
            <person name="Allen-Vercoe E."/>
            <person name="Walker B."/>
            <person name="Young S."/>
            <person name="Zeng Q."/>
            <person name="Gargeya S."/>
            <person name="Fitzgerald M."/>
            <person name="Haas B."/>
            <person name="Abouelleil A."/>
            <person name="Allen A.W."/>
            <person name="Alvarado L."/>
            <person name="Arachchi H.M."/>
            <person name="Berlin A.M."/>
            <person name="Chapman S.B."/>
            <person name="Gainer-Dewar J."/>
            <person name="Goldberg J."/>
            <person name="Griggs A."/>
            <person name="Gujja S."/>
            <person name="Hansen M."/>
            <person name="Howarth C."/>
            <person name="Imamovic A."/>
            <person name="Ireland A."/>
            <person name="Larimer J."/>
            <person name="McCowan C."/>
            <person name="Murphy C."/>
            <person name="Pearson M."/>
            <person name="Poon T.W."/>
            <person name="Priest M."/>
            <person name="Roberts A."/>
            <person name="Saif S."/>
            <person name="Shea T."/>
            <person name="Sisk P."/>
            <person name="Sykes S."/>
            <person name="Wortman J."/>
            <person name="Nusbaum C."/>
            <person name="Birren B."/>
        </authorList>
    </citation>
    <scope>NUCLEOTIDE SEQUENCE [LARGE SCALE GENOMIC DNA]</scope>
    <source>
        <strain evidence="3 4">3_1_6</strain>
    </source>
</reference>
<gene>
    <name evidence="3" type="ORF">HMPREF0179_00674</name>
</gene>
<dbReference type="Pfam" id="PF13439">
    <property type="entry name" value="Glyco_transf_4"/>
    <property type="match status" value="1"/>
</dbReference>
<feature type="domain" description="Glycosyl transferase family 1" evidence="1">
    <location>
        <begin position="210"/>
        <end position="347"/>
    </location>
</feature>
<reference evidence="3 4" key="1">
    <citation type="submission" date="2010-10" db="EMBL/GenBank/DDBJ databases">
        <authorList>
            <consortium name="The Broad Institute Genome Sequencing Platform"/>
            <person name="Ward D."/>
            <person name="Earl A."/>
            <person name="Feldgarden M."/>
            <person name="Young S.K."/>
            <person name="Gargeya S."/>
            <person name="Zeng Q."/>
            <person name="Alvarado L."/>
            <person name="Berlin A."/>
            <person name="Bochicchio J."/>
            <person name="Chapman S.B."/>
            <person name="Chen Z."/>
            <person name="Freedman E."/>
            <person name="Gellesch M."/>
            <person name="Goldberg J."/>
            <person name="Griggs A."/>
            <person name="Gujja S."/>
            <person name="Heilman E."/>
            <person name="Heiman D."/>
            <person name="Howarth C."/>
            <person name="Mehta T."/>
            <person name="Neiman D."/>
            <person name="Pearson M."/>
            <person name="Roberts A."/>
            <person name="Saif S."/>
            <person name="Shea T."/>
            <person name="Shenoy N."/>
            <person name="Sisk P."/>
            <person name="Stolte C."/>
            <person name="Sykes S."/>
            <person name="White J."/>
            <person name="Yandava C."/>
            <person name="Allen-Vercoe E."/>
            <person name="Sibley C."/>
            <person name="Ambrose C.E."/>
            <person name="Strauss J."/>
            <person name="Daigneault M."/>
            <person name="Haas B."/>
            <person name="Nusbaum C."/>
            <person name="Birren B."/>
        </authorList>
    </citation>
    <scope>NUCLEOTIDE SEQUENCE [LARGE SCALE GENOMIC DNA]</scope>
    <source>
        <strain evidence="3 4">3_1_6</strain>
    </source>
</reference>
<dbReference type="HOGENOM" id="CLU_041001_0_0_7"/>
<dbReference type="eggNOG" id="COG0438">
    <property type="taxonomic scope" value="Bacteria"/>
</dbReference>
<dbReference type="Proteomes" id="UP000006034">
    <property type="component" value="Unassembled WGS sequence"/>
</dbReference>
<dbReference type="GO" id="GO:0016757">
    <property type="term" value="F:glycosyltransferase activity"/>
    <property type="evidence" value="ECO:0007669"/>
    <property type="project" value="InterPro"/>
</dbReference>
<dbReference type="OrthoDB" id="9801609at2"/>
<keyword evidence="4" id="KW-1185">Reference proteome</keyword>
<dbReference type="InterPro" id="IPR028098">
    <property type="entry name" value="Glyco_trans_4-like_N"/>
</dbReference>
<evidence type="ECO:0000259" key="1">
    <source>
        <dbReference type="Pfam" id="PF00534"/>
    </source>
</evidence>
<dbReference type="InterPro" id="IPR050194">
    <property type="entry name" value="Glycosyltransferase_grp1"/>
</dbReference>
<dbReference type="PANTHER" id="PTHR45947">
    <property type="entry name" value="SULFOQUINOVOSYL TRANSFERASE SQD2"/>
    <property type="match status" value="1"/>
</dbReference>
<dbReference type="SUPFAM" id="SSF53756">
    <property type="entry name" value="UDP-Glycosyltransferase/glycogen phosphorylase"/>
    <property type="match status" value="1"/>
</dbReference>
<name>E5Y3B3_BILW3</name>
<dbReference type="EMBL" id="ADCP02000001">
    <property type="protein sequence ID" value="EFV45498.1"/>
    <property type="molecule type" value="Genomic_DNA"/>
</dbReference>
<dbReference type="RefSeq" id="WP_005024974.1">
    <property type="nucleotide sequence ID" value="NZ_KE150238.1"/>
</dbReference>
<comment type="caution">
    <text evidence="3">The sequence shown here is derived from an EMBL/GenBank/DDBJ whole genome shotgun (WGS) entry which is preliminary data.</text>
</comment>
<accession>E5Y3B3</accession>
<dbReference type="Pfam" id="PF00534">
    <property type="entry name" value="Glycos_transf_1"/>
    <property type="match status" value="1"/>
</dbReference>
<dbReference type="PANTHER" id="PTHR45947:SF3">
    <property type="entry name" value="SULFOQUINOVOSYL TRANSFERASE SQD2"/>
    <property type="match status" value="1"/>
</dbReference>
<protein>
    <recommendedName>
        <fullName evidence="5">Glycosyl transferase family 1 domain-containing protein</fullName>
    </recommendedName>
</protein>
<dbReference type="STRING" id="563192.HMPREF0179_00674"/>
<proteinExistence type="predicted"/>